<dbReference type="Proteomes" id="UP000553706">
    <property type="component" value="Unassembled WGS sequence"/>
</dbReference>
<evidence type="ECO:0008006" key="4">
    <source>
        <dbReference type="Google" id="ProtNLM"/>
    </source>
</evidence>
<dbReference type="Pfam" id="PF13557">
    <property type="entry name" value="Phenol_MetA_deg"/>
    <property type="match status" value="1"/>
</dbReference>
<accession>A0A840VIY0</accession>
<keyword evidence="3" id="KW-1185">Reference proteome</keyword>
<feature type="signal peptide" evidence="1">
    <location>
        <begin position="1"/>
        <end position="26"/>
    </location>
</feature>
<evidence type="ECO:0000313" key="2">
    <source>
        <dbReference type="EMBL" id="MBB5373135.1"/>
    </source>
</evidence>
<dbReference type="EMBL" id="JACHFJ010000004">
    <property type="protein sequence ID" value="MBB5373135.1"/>
    <property type="molecule type" value="Genomic_DNA"/>
</dbReference>
<evidence type="ECO:0000313" key="3">
    <source>
        <dbReference type="Proteomes" id="UP000553706"/>
    </source>
</evidence>
<name>A0A840VIY0_9PROT</name>
<reference evidence="2 3" key="1">
    <citation type="submission" date="2020-08" db="EMBL/GenBank/DDBJ databases">
        <title>Genomic Encyclopedia of Type Strains, Phase IV (KMG-IV): sequencing the most valuable type-strain genomes for metagenomic binning, comparative biology and taxonomic classification.</title>
        <authorList>
            <person name="Goeker M."/>
        </authorList>
    </citation>
    <scope>NUCLEOTIDE SEQUENCE [LARGE SCALE GENOMIC DNA]</scope>
    <source>
        <strain evidence="2 3">DSM 27026</strain>
    </source>
</reference>
<dbReference type="InterPro" id="IPR025737">
    <property type="entry name" value="FApF"/>
</dbReference>
<organism evidence="2 3">
    <name type="scientific">Acidocella aromatica</name>
    <dbReference type="NCBI Taxonomy" id="1303579"/>
    <lineage>
        <taxon>Bacteria</taxon>
        <taxon>Pseudomonadati</taxon>
        <taxon>Pseudomonadota</taxon>
        <taxon>Alphaproteobacteria</taxon>
        <taxon>Acetobacterales</taxon>
        <taxon>Acidocellaceae</taxon>
        <taxon>Acidocella</taxon>
    </lineage>
</organism>
<dbReference type="RefSeq" id="WP_183266150.1">
    <property type="nucleotide sequence ID" value="NZ_JACHFJ010000004.1"/>
</dbReference>
<keyword evidence="1" id="KW-0732">Signal</keyword>
<evidence type="ECO:0000256" key="1">
    <source>
        <dbReference type="SAM" id="SignalP"/>
    </source>
</evidence>
<proteinExistence type="predicted"/>
<protein>
    <recommendedName>
        <fullName evidence="4">Transporter</fullName>
    </recommendedName>
</protein>
<comment type="caution">
    <text evidence="2">The sequence shown here is derived from an EMBL/GenBank/DDBJ whole genome shotgun (WGS) entry which is preliminary data.</text>
</comment>
<dbReference type="AlphaFoldDB" id="A0A840VIY0"/>
<gene>
    <name evidence="2" type="ORF">HNP71_001393</name>
</gene>
<feature type="chain" id="PRO_5032674347" description="Transporter" evidence="1">
    <location>
        <begin position="27"/>
        <end position="339"/>
    </location>
</feature>
<sequence>MWGVLRRVVLLGASVALCLGGQAARASVPLPGDAVQPPANINILLYYNVLDGAGEFAPVRGNGYGKNTRVSIDVQAIRYIHTFNVAGMVGGVQLYQVYTNFLGPQEIGTPNLPGLGSGRARLRHGDGLAQPNLGAFLFPYANDKNGTYLVLGQWFDPPIGSYDKTATLNYTKNMWTFESEAGFRTTLLGSPQGRNLSIEVWGELYIFSDNNGAGVVSPALYANDYLAYGPIRPASTVPARLHQQPEGEFRVFLPFQFYPATLATITPGFYQSLGGKQVYRLQNGATLDSGSRTEESQVFLGLSSYVSPHWQVMLNGEYDVLVHGGPVNRAVELRVATAF</sequence>